<dbReference type="Proteomes" id="UP000293562">
    <property type="component" value="Unassembled WGS sequence"/>
</dbReference>
<sequence length="63" mass="6992">MSKRNTIIVACLLVMSAVLISILKDGDHDRLDMELVDLYNGILYGAGFGILIVTLFRKKPKQA</sequence>
<protein>
    <submittedName>
        <fullName evidence="2">Uncharacterized protein</fullName>
    </submittedName>
</protein>
<organism evidence="2 3">
    <name type="scientific">Ancylomarina subtilis</name>
    <dbReference type="NCBI Taxonomy" id="1639035"/>
    <lineage>
        <taxon>Bacteria</taxon>
        <taxon>Pseudomonadati</taxon>
        <taxon>Bacteroidota</taxon>
        <taxon>Bacteroidia</taxon>
        <taxon>Marinilabiliales</taxon>
        <taxon>Marinifilaceae</taxon>
        <taxon>Ancylomarina</taxon>
    </lineage>
</organism>
<comment type="caution">
    <text evidence="2">The sequence shown here is derived from an EMBL/GenBank/DDBJ whole genome shotgun (WGS) entry which is preliminary data.</text>
</comment>
<feature type="transmembrane region" description="Helical" evidence="1">
    <location>
        <begin position="7"/>
        <end position="23"/>
    </location>
</feature>
<keyword evidence="1" id="KW-0472">Membrane</keyword>
<feature type="transmembrane region" description="Helical" evidence="1">
    <location>
        <begin position="38"/>
        <end position="56"/>
    </location>
</feature>
<keyword evidence="1" id="KW-0812">Transmembrane</keyword>
<name>A0A4Q7VJB0_9BACT</name>
<keyword evidence="3" id="KW-1185">Reference proteome</keyword>
<gene>
    <name evidence="2" type="ORF">EV201_0865</name>
</gene>
<dbReference type="AlphaFoldDB" id="A0A4Q7VJB0"/>
<evidence type="ECO:0000256" key="1">
    <source>
        <dbReference type="SAM" id="Phobius"/>
    </source>
</evidence>
<proteinExistence type="predicted"/>
<evidence type="ECO:0000313" key="3">
    <source>
        <dbReference type="Proteomes" id="UP000293562"/>
    </source>
</evidence>
<keyword evidence="1" id="KW-1133">Transmembrane helix</keyword>
<reference evidence="2 3" key="1">
    <citation type="submission" date="2019-02" db="EMBL/GenBank/DDBJ databases">
        <title>Genomic Encyclopedia of Type Strains, Phase IV (KMG-IV): sequencing the most valuable type-strain genomes for metagenomic binning, comparative biology and taxonomic classification.</title>
        <authorList>
            <person name="Goeker M."/>
        </authorList>
    </citation>
    <scope>NUCLEOTIDE SEQUENCE [LARGE SCALE GENOMIC DNA]</scope>
    <source>
        <strain evidence="2 3">DSM 28825</strain>
    </source>
</reference>
<evidence type="ECO:0000313" key="2">
    <source>
        <dbReference type="EMBL" id="RZT96229.1"/>
    </source>
</evidence>
<accession>A0A4Q7VJB0</accession>
<dbReference type="EMBL" id="SHKN01000001">
    <property type="protein sequence ID" value="RZT96229.1"/>
    <property type="molecule type" value="Genomic_DNA"/>
</dbReference>